<protein>
    <recommendedName>
        <fullName evidence="8">ABC transporter domain-containing protein</fullName>
    </recommendedName>
</protein>
<feature type="compositionally biased region" description="Basic and acidic residues" evidence="6">
    <location>
        <begin position="102"/>
        <end position="131"/>
    </location>
</feature>
<feature type="transmembrane region" description="Helical" evidence="7">
    <location>
        <begin position="575"/>
        <end position="595"/>
    </location>
</feature>
<evidence type="ECO:0000256" key="7">
    <source>
        <dbReference type="SAM" id="Phobius"/>
    </source>
</evidence>
<sequence>MSLSLSLSLPLHIPATSREEELEEQQIGEEGGAPKAVEELPSNEGRKGGGCEVEARRVSYTIRIPEKTRPSRILSRDDGGAAGEGKGEEEEKDRESPPLQSPEKEGEGERKHPACSEGGELHGKAVGDPRHCRPQWRRQVDPPGDPRREADSGEPLRLPQRVAGSLRPVAEDFRLCHAEGYPLPLLTVKETLLFSAKLRLQLPAGAVAAKVESLMRELGLEQVRGISGGEKRRVSIGVDVVHDPRVLILDEPTSGLDSMGAHQIVVMLKAMAEARGRTIILSIHQPGFRIVKLFNSVLLLAAGEALHHGTVDQLQAQLDSLGLQVPLHVNVLEFAIDAIETLQQHRPRHLQRGPPELPASNKKDRCTLQHLFQISRVADEDVLAGGLDASFSSDYVNSRLRETSILTHRYLKNVFRTKELFACRTIQMLVSGLVLGSIFYQLDSGGGAQERRWGSSLSSSLPAGLHDGGAAHLPQEREILMKETSCGSYRVSSYALAMGSSSCRSSSSWRCSSRRRSIGWRGSTEASRLSSTLGDSRLLGVHALRLPIQVSLEGLLVNEFSDPGKCLEYSGGVCLIQVGGNVAIMVCFILLYRFLSYIVLRCRCRCAHRGGLRRALT</sequence>
<evidence type="ECO:0000256" key="3">
    <source>
        <dbReference type="ARBA" id="ARBA00022692"/>
    </source>
</evidence>
<dbReference type="EMBL" id="CACRZD030000011">
    <property type="protein sequence ID" value="CAA6667716.1"/>
    <property type="molecule type" value="Genomic_DNA"/>
</dbReference>
<dbReference type="PANTHER" id="PTHR48041:SF79">
    <property type="entry name" value="ABC TRANSPORTER G FAMILY MEMBER 5"/>
    <property type="match status" value="1"/>
</dbReference>
<feature type="region of interest" description="Disordered" evidence="6">
    <location>
        <begin position="1"/>
        <end position="162"/>
    </location>
</feature>
<name>A0A7I8JC41_SPIIN</name>
<dbReference type="GO" id="GO:0016020">
    <property type="term" value="C:membrane"/>
    <property type="evidence" value="ECO:0007669"/>
    <property type="project" value="UniProtKB-SubCell"/>
</dbReference>
<evidence type="ECO:0000256" key="6">
    <source>
        <dbReference type="SAM" id="MobiDB-lite"/>
    </source>
</evidence>
<feature type="compositionally biased region" description="Basic and acidic residues" evidence="6">
    <location>
        <begin position="44"/>
        <end position="57"/>
    </location>
</feature>
<evidence type="ECO:0000256" key="4">
    <source>
        <dbReference type="ARBA" id="ARBA00022989"/>
    </source>
</evidence>
<dbReference type="InterPro" id="IPR013525">
    <property type="entry name" value="ABC2_TM"/>
</dbReference>
<evidence type="ECO:0000256" key="5">
    <source>
        <dbReference type="ARBA" id="ARBA00023136"/>
    </source>
</evidence>
<reference evidence="9 10" key="1">
    <citation type="submission" date="2019-12" db="EMBL/GenBank/DDBJ databases">
        <authorList>
            <person name="Scholz U."/>
            <person name="Mascher M."/>
            <person name="Fiebig A."/>
        </authorList>
    </citation>
    <scope>NUCLEOTIDE SEQUENCE</scope>
</reference>
<keyword evidence="5 7" id="KW-0472">Membrane</keyword>
<keyword evidence="10" id="KW-1185">Reference proteome</keyword>
<dbReference type="InterPro" id="IPR050352">
    <property type="entry name" value="ABCG_transporters"/>
</dbReference>
<dbReference type="GO" id="GO:0140359">
    <property type="term" value="F:ABC-type transporter activity"/>
    <property type="evidence" value="ECO:0007669"/>
    <property type="project" value="InterPro"/>
</dbReference>
<keyword evidence="4 7" id="KW-1133">Transmembrane helix</keyword>
<dbReference type="PROSITE" id="PS00211">
    <property type="entry name" value="ABC_TRANSPORTER_1"/>
    <property type="match status" value="1"/>
</dbReference>
<evidence type="ECO:0000256" key="1">
    <source>
        <dbReference type="ARBA" id="ARBA00004141"/>
    </source>
</evidence>
<gene>
    <name evidence="9" type="ORF">SI7747_11014110</name>
</gene>
<dbReference type="PROSITE" id="PS50893">
    <property type="entry name" value="ABC_TRANSPORTER_2"/>
    <property type="match status" value="1"/>
</dbReference>
<dbReference type="InterPro" id="IPR003439">
    <property type="entry name" value="ABC_transporter-like_ATP-bd"/>
</dbReference>
<dbReference type="GO" id="GO:0016887">
    <property type="term" value="F:ATP hydrolysis activity"/>
    <property type="evidence" value="ECO:0007669"/>
    <property type="project" value="InterPro"/>
</dbReference>
<organism evidence="9">
    <name type="scientific">Spirodela intermedia</name>
    <name type="common">Intermediate duckweed</name>
    <dbReference type="NCBI Taxonomy" id="51605"/>
    <lineage>
        <taxon>Eukaryota</taxon>
        <taxon>Viridiplantae</taxon>
        <taxon>Streptophyta</taxon>
        <taxon>Embryophyta</taxon>
        <taxon>Tracheophyta</taxon>
        <taxon>Spermatophyta</taxon>
        <taxon>Magnoliopsida</taxon>
        <taxon>Liliopsida</taxon>
        <taxon>Araceae</taxon>
        <taxon>Lemnoideae</taxon>
        <taxon>Spirodela</taxon>
    </lineage>
</organism>
<dbReference type="SUPFAM" id="SSF52540">
    <property type="entry name" value="P-loop containing nucleoside triphosphate hydrolases"/>
    <property type="match status" value="1"/>
</dbReference>
<feature type="compositionally biased region" description="Basic and acidic residues" evidence="6">
    <location>
        <begin position="64"/>
        <end position="79"/>
    </location>
</feature>
<comment type="subcellular location">
    <subcellularLocation>
        <location evidence="1">Membrane</location>
        <topology evidence="1">Multi-pass membrane protein</topology>
    </subcellularLocation>
</comment>
<proteinExistence type="predicted"/>
<dbReference type="EMBL" id="LR743598">
    <property type="protein sequence ID" value="CAA2628468.1"/>
    <property type="molecule type" value="Genomic_DNA"/>
</dbReference>
<evidence type="ECO:0000256" key="2">
    <source>
        <dbReference type="ARBA" id="ARBA00022448"/>
    </source>
</evidence>
<dbReference type="PANTHER" id="PTHR48041">
    <property type="entry name" value="ABC TRANSPORTER G FAMILY MEMBER 28"/>
    <property type="match status" value="1"/>
</dbReference>
<evidence type="ECO:0000313" key="10">
    <source>
        <dbReference type="Proteomes" id="UP001189122"/>
    </source>
</evidence>
<keyword evidence="2" id="KW-0813">Transport</keyword>
<dbReference type="Pfam" id="PF01061">
    <property type="entry name" value="ABC2_membrane"/>
    <property type="match status" value="1"/>
</dbReference>
<dbReference type="InterPro" id="IPR027417">
    <property type="entry name" value="P-loop_NTPase"/>
</dbReference>
<dbReference type="Pfam" id="PF00005">
    <property type="entry name" value="ABC_tran"/>
    <property type="match status" value="1"/>
</dbReference>
<dbReference type="AlphaFoldDB" id="A0A7I8JC41"/>
<keyword evidence="3 7" id="KW-0812">Transmembrane</keyword>
<dbReference type="Proteomes" id="UP001189122">
    <property type="component" value="Unassembled WGS sequence"/>
</dbReference>
<dbReference type="Pfam" id="PF19055">
    <property type="entry name" value="ABC2_membrane_7"/>
    <property type="match status" value="1"/>
</dbReference>
<feature type="domain" description="ABC transporter" evidence="8">
    <location>
        <begin position="40"/>
        <end position="327"/>
    </location>
</feature>
<accession>A0A7I8JC41</accession>
<dbReference type="InterPro" id="IPR017871">
    <property type="entry name" value="ABC_transporter-like_CS"/>
</dbReference>
<evidence type="ECO:0000313" key="9">
    <source>
        <dbReference type="EMBL" id="CAA2628468.1"/>
    </source>
</evidence>
<dbReference type="InterPro" id="IPR043926">
    <property type="entry name" value="ABCG_dom"/>
</dbReference>
<evidence type="ECO:0000259" key="8">
    <source>
        <dbReference type="PROSITE" id="PS50893"/>
    </source>
</evidence>
<feature type="compositionally biased region" description="Basic and acidic residues" evidence="6">
    <location>
        <begin position="138"/>
        <end position="151"/>
    </location>
</feature>
<dbReference type="GO" id="GO:0005524">
    <property type="term" value="F:ATP binding"/>
    <property type="evidence" value="ECO:0007669"/>
    <property type="project" value="InterPro"/>
</dbReference>
<dbReference type="Gene3D" id="3.40.50.300">
    <property type="entry name" value="P-loop containing nucleotide triphosphate hydrolases"/>
    <property type="match status" value="1"/>
</dbReference>